<keyword evidence="2 6" id="KW-0547">Nucleotide-binding</keyword>
<feature type="compositionally biased region" description="Polar residues" evidence="7">
    <location>
        <begin position="1"/>
        <end position="11"/>
    </location>
</feature>
<feature type="binding site" evidence="6">
    <location>
        <position position="1136"/>
    </location>
    <ligand>
        <name>ATP</name>
        <dbReference type="ChEBI" id="CHEBI:30616"/>
    </ligand>
</feature>
<keyword evidence="1" id="KW-0808">Transferase</keyword>
<feature type="region of interest" description="Disordered" evidence="7">
    <location>
        <begin position="115"/>
        <end position="226"/>
    </location>
</feature>
<evidence type="ECO:0000256" key="5">
    <source>
        <dbReference type="ARBA" id="ARBA00037982"/>
    </source>
</evidence>
<dbReference type="SMART" id="SM00220">
    <property type="entry name" value="S_TKc"/>
    <property type="match status" value="1"/>
</dbReference>
<comment type="similarity">
    <text evidence="5">Belongs to the protein kinase superfamily. Ser/Thr protein kinase family. GCN2 subfamily.</text>
</comment>
<dbReference type="InterPro" id="IPR000719">
    <property type="entry name" value="Prot_kinase_dom"/>
</dbReference>
<dbReference type="Gene3D" id="3.30.200.20">
    <property type="entry name" value="Phosphorylase Kinase, domain 1"/>
    <property type="match status" value="1"/>
</dbReference>
<proteinExistence type="inferred from homology"/>
<dbReference type="Pfam" id="PF00069">
    <property type="entry name" value="Pkinase"/>
    <property type="match status" value="1"/>
</dbReference>
<feature type="compositionally biased region" description="Low complexity" evidence="7">
    <location>
        <begin position="35"/>
        <end position="51"/>
    </location>
</feature>
<dbReference type="GO" id="GO:0005634">
    <property type="term" value="C:nucleus"/>
    <property type="evidence" value="ECO:0007669"/>
    <property type="project" value="TreeGrafter"/>
</dbReference>
<feature type="region of interest" description="Disordered" evidence="7">
    <location>
        <begin position="536"/>
        <end position="582"/>
    </location>
</feature>
<feature type="region of interest" description="Disordered" evidence="7">
    <location>
        <begin position="1"/>
        <end position="89"/>
    </location>
</feature>
<organism evidence="9">
    <name type="scientific">Phaffia rhodozyma</name>
    <name type="common">Yeast</name>
    <name type="synonym">Xanthophyllomyces dendrorhous</name>
    <dbReference type="NCBI Taxonomy" id="264483"/>
    <lineage>
        <taxon>Eukaryota</taxon>
        <taxon>Fungi</taxon>
        <taxon>Dikarya</taxon>
        <taxon>Basidiomycota</taxon>
        <taxon>Agaricomycotina</taxon>
        <taxon>Tremellomycetes</taxon>
        <taxon>Cystofilobasidiales</taxon>
        <taxon>Mrakiaceae</taxon>
        <taxon>Phaffia</taxon>
    </lineage>
</organism>
<feature type="region of interest" description="Disordered" evidence="7">
    <location>
        <begin position="884"/>
        <end position="931"/>
    </location>
</feature>
<sequence length="1428" mass="151935">MSTVHVTTPTKSHLPVSQYESSFHSPIHQPFPQFAASSASRRSRPLTLASAVESHNRKSNGSILAASNHSHSSNQSTTPREEPKSVFAIPDDEDFAMADSSPIRFLPHYGSYRGNHSRQLSIDDPLPVSRPSESRRRNVSDHPFTVSMSAPNESDISPIKRPNFSSSKSLGRAPGVPNSLARSKRGPVRSRPLGGHHSTTQSRETNVFDDEDDDDDDDAIFSNGSSEGLSELSALKLGMGNPKDVVEEYHLDDSDEDDEGFSPPSKLQPLSFLPSPSPFLTTSLLASSTSSSQSSSTASKLEHSLSSSSRSPSENYHHHRALTEHELNIHLPKSTSYQGPSKNLIAEDPFLSVSTERRPRSSTHTAFTIPPPSPTQSRSASRMASHGNLFAPHARYLTSSASSASAVTGGQTSLGVTVSKKAVSLDDLSLLENGLTGQTTVIVPPASPFVGSASSKTLSRARPGKHAPSAQKAFHKRTNSNDYNQAGPAQHVSRMLPSGSVKPLPSSFSHRAVHNSNTASVGSTGISQSTSLFHLPSSNSASHLSSTSSAATAIPTTHHATRSESVLNRSAPASLRESDSQPFDDAKPLLAAFQAKSSLSKKFKPRDSGVALSETSFTDSPGGQSFLRTSGTMMPPPLPRRTSGGTLSRLQTSTVPSFSQDDAWGGSADDDDANFGAVQNRFDGEMSLEELVTPSCEISSNGWPSILRSNSGINNSLSTSSERTSIAGGPASSASFDFLGAEAAEVLATAVAAQHGSGGMKIMPDTPVKRSTSSFALGGSHGGGNGGVKASGGGMKPHPLSIADSVDAIPSSPSAESPSAQLQHQHQNLSHEDDHHSSNVLAQSHRPSQGQPPHLLGHAPQSCSKPIRSLVPRRSQTFKPSSFNLSVSEVPSSSSSSSSSVISPIVSGSKQTTKATLGSTSSSPLRAGDSPTFLRRSNLMLIQPVSSPSVRPSSFGSPSLAPSGLPTRTMLKRTSSGVMSGSESESGSGVEMTPTKGLGARARPLLGSKSQGSPTKIPQLRRKTISSLTTAGSASQLYAAHSPSLASTVTSAHPGSAVHSNGSFHPRLSLPSFAPSPAHGKRTLHHRSSHPINMRHQEDEDVFEIRFKVLEPLGQGAFSQVWKVQDRKGKSVWAVKRTKGVFEGVKDRLRHLEEVDILRTLSNPTNPHVIEFIDAWEQNRQLFIQTELCELGNLAFFLEEYGRVVERLDEGRVWKIVRELSDGLNHIHSQQILHLDLKPANILITTLGALKIGDFGLSTRSPRADPAAILRGAGLGGEVPSGTVEKGWEREGDRDYMALETMNGEFGKPADIFSFGLMLLEIATNIIVPANDEPWHALRSDDFSDVDLTPLSPALVDVITLCMRANPGERPGIADLVGHPMVARARSGKEALVPEPETFINMVLTGSSETIGGPCETLVEDMDVEMLG</sequence>
<evidence type="ECO:0000259" key="8">
    <source>
        <dbReference type="PROSITE" id="PS50011"/>
    </source>
</evidence>
<dbReference type="PROSITE" id="PS50011">
    <property type="entry name" value="PROTEIN_KINASE_DOM"/>
    <property type="match status" value="1"/>
</dbReference>
<dbReference type="GO" id="GO:0005524">
    <property type="term" value="F:ATP binding"/>
    <property type="evidence" value="ECO:0007669"/>
    <property type="project" value="UniProtKB-UniRule"/>
</dbReference>
<keyword evidence="4 6" id="KW-0067">ATP-binding</keyword>
<feature type="compositionally biased region" description="Low complexity" evidence="7">
    <location>
        <begin position="289"/>
        <end position="313"/>
    </location>
</feature>
<feature type="compositionally biased region" description="Polar residues" evidence="7">
    <location>
        <begin position="613"/>
        <end position="632"/>
    </location>
</feature>
<feature type="compositionally biased region" description="Low complexity" evidence="7">
    <location>
        <begin position="536"/>
        <end position="558"/>
    </location>
</feature>
<evidence type="ECO:0000313" key="9">
    <source>
        <dbReference type="EMBL" id="CDZ98299.1"/>
    </source>
</evidence>
<feature type="region of interest" description="Disordered" evidence="7">
    <location>
        <begin position="756"/>
        <end position="865"/>
    </location>
</feature>
<feature type="compositionally biased region" description="Polar residues" evidence="7">
    <location>
        <begin position="910"/>
        <end position="924"/>
    </location>
</feature>
<feature type="region of interest" description="Disordered" evidence="7">
    <location>
        <begin position="1068"/>
        <end position="1090"/>
    </location>
</feature>
<evidence type="ECO:0000256" key="6">
    <source>
        <dbReference type="PROSITE-ProRule" id="PRU10141"/>
    </source>
</evidence>
<feature type="domain" description="Protein kinase" evidence="8">
    <location>
        <begin position="1107"/>
        <end position="1382"/>
    </location>
</feature>
<dbReference type="GO" id="GO:0004672">
    <property type="term" value="F:protein kinase activity"/>
    <property type="evidence" value="ECO:0007669"/>
    <property type="project" value="InterPro"/>
</dbReference>
<dbReference type="SUPFAM" id="SSF56112">
    <property type="entry name" value="Protein kinase-like (PK-like)"/>
    <property type="match status" value="1"/>
</dbReference>
<dbReference type="EMBL" id="LN483326">
    <property type="protein sequence ID" value="CDZ98299.1"/>
    <property type="molecule type" value="Genomic_DNA"/>
</dbReference>
<dbReference type="PANTHER" id="PTHR11042:SF189">
    <property type="entry name" value="PROTEIN KINASE DOMAIN-CONTAINING PROTEIN"/>
    <property type="match status" value="1"/>
</dbReference>
<reference evidence="9" key="1">
    <citation type="submission" date="2014-08" db="EMBL/GenBank/DDBJ databases">
        <authorList>
            <person name="Sharma Rahul"/>
            <person name="Thines Marco"/>
        </authorList>
    </citation>
    <scope>NUCLEOTIDE SEQUENCE</scope>
</reference>
<keyword evidence="3 9" id="KW-0418">Kinase</keyword>
<protein>
    <submittedName>
        <fullName evidence="9">Myt1 kinase</fullName>
    </submittedName>
</protein>
<feature type="compositionally biased region" description="Gly residues" evidence="7">
    <location>
        <begin position="779"/>
        <end position="795"/>
    </location>
</feature>
<dbReference type="PROSITE" id="PS00107">
    <property type="entry name" value="PROTEIN_KINASE_ATP"/>
    <property type="match status" value="1"/>
</dbReference>
<accession>A0A0F7SLN3</accession>
<dbReference type="InterPro" id="IPR017441">
    <property type="entry name" value="Protein_kinase_ATP_BS"/>
</dbReference>
<feature type="compositionally biased region" description="Low complexity" evidence="7">
    <location>
        <begin position="946"/>
        <end position="959"/>
    </location>
</feature>
<feature type="compositionally biased region" description="Low complexity" evidence="7">
    <location>
        <begin position="884"/>
        <end position="909"/>
    </location>
</feature>
<dbReference type="InterPro" id="IPR050339">
    <property type="entry name" value="CC_SR_Kinase"/>
</dbReference>
<dbReference type="InterPro" id="IPR008271">
    <property type="entry name" value="Ser/Thr_kinase_AS"/>
</dbReference>
<dbReference type="GO" id="GO:0005737">
    <property type="term" value="C:cytoplasm"/>
    <property type="evidence" value="ECO:0007669"/>
    <property type="project" value="TreeGrafter"/>
</dbReference>
<feature type="region of interest" description="Disordered" evidence="7">
    <location>
        <begin position="946"/>
        <end position="1022"/>
    </location>
</feature>
<dbReference type="PROSITE" id="PS00108">
    <property type="entry name" value="PROTEIN_KINASE_ST"/>
    <property type="match status" value="1"/>
</dbReference>
<dbReference type="FunFam" id="1.10.510.10:FF:000811">
    <property type="entry name" value="Cyclin-dependent kinase WEE1"/>
    <property type="match status" value="1"/>
</dbReference>
<feature type="compositionally biased region" description="Low complexity" evidence="7">
    <location>
        <begin position="808"/>
        <end position="820"/>
    </location>
</feature>
<evidence type="ECO:0000256" key="7">
    <source>
        <dbReference type="SAM" id="MobiDB-lite"/>
    </source>
</evidence>
<feature type="region of interest" description="Disordered" evidence="7">
    <location>
        <begin position="447"/>
        <end position="511"/>
    </location>
</feature>
<feature type="compositionally biased region" description="Polar residues" evidence="7">
    <location>
        <begin position="146"/>
        <end position="155"/>
    </location>
</feature>
<feature type="compositionally biased region" description="Polar residues" evidence="7">
    <location>
        <begin position="838"/>
        <end position="851"/>
    </location>
</feature>
<feature type="compositionally biased region" description="Low complexity" evidence="7">
    <location>
        <begin position="262"/>
        <end position="274"/>
    </location>
</feature>
<evidence type="ECO:0000256" key="1">
    <source>
        <dbReference type="ARBA" id="ARBA00022679"/>
    </source>
</evidence>
<evidence type="ECO:0000256" key="2">
    <source>
        <dbReference type="ARBA" id="ARBA00022741"/>
    </source>
</evidence>
<feature type="region of interest" description="Disordered" evidence="7">
    <location>
        <begin position="355"/>
        <end position="384"/>
    </location>
</feature>
<feature type="compositionally biased region" description="Low complexity" evidence="7">
    <location>
        <begin position="65"/>
        <end position="78"/>
    </location>
</feature>
<feature type="region of interest" description="Disordered" evidence="7">
    <location>
        <begin position="289"/>
        <end position="317"/>
    </location>
</feature>
<dbReference type="Gene3D" id="1.10.510.10">
    <property type="entry name" value="Transferase(Phosphotransferase) domain 1"/>
    <property type="match status" value="1"/>
</dbReference>
<dbReference type="InterPro" id="IPR011009">
    <property type="entry name" value="Kinase-like_dom_sf"/>
</dbReference>
<evidence type="ECO:0000256" key="4">
    <source>
        <dbReference type="ARBA" id="ARBA00022840"/>
    </source>
</evidence>
<feature type="compositionally biased region" description="Basic residues" evidence="7">
    <location>
        <begin position="1079"/>
        <end position="1089"/>
    </location>
</feature>
<feature type="region of interest" description="Disordered" evidence="7">
    <location>
        <begin position="612"/>
        <end position="649"/>
    </location>
</feature>
<feature type="compositionally biased region" description="Acidic residues" evidence="7">
    <location>
        <begin position="207"/>
        <end position="219"/>
    </location>
</feature>
<name>A0A0F7SLN3_PHARH</name>
<evidence type="ECO:0000256" key="3">
    <source>
        <dbReference type="ARBA" id="ARBA00022777"/>
    </source>
</evidence>
<feature type="region of interest" description="Disordered" evidence="7">
    <location>
        <begin position="252"/>
        <end position="274"/>
    </location>
</feature>
<feature type="compositionally biased region" description="Low complexity" evidence="7">
    <location>
        <begin position="975"/>
        <end position="992"/>
    </location>
</feature>
<dbReference type="PANTHER" id="PTHR11042">
    <property type="entry name" value="EUKARYOTIC TRANSLATION INITIATION FACTOR 2-ALPHA KINASE EIF2-ALPHA KINASE -RELATED"/>
    <property type="match status" value="1"/>
</dbReference>